<feature type="compositionally biased region" description="Basic and acidic residues" evidence="9">
    <location>
        <begin position="327"/>
        <end position="339"/>
    </location>
</feature>
<dbReference type="PANTHER" id="PTHR21039:SF0">
    <property type="entry name" value="HISTIDINOL-PHOSPHATASE"/>
    <property type="match status" value="1"/>
</dbReference>
<dbReference type="GeneID" id="66061813"/>
<feature type="domain" description="PHP" evidence="10">
    <location>
        <begin position="5"/>
        <end position="217"/>
    </location>
</feature>
<dbReference type="OrthoDB" id="5957391at2759"/>
<dbReference type="InterPro" id="IPR004013">
    <property type="entry name" value="PHP_dom"/>
</dbReference>
<evidence type="ECO:0000256" key="8">
    <source>
        <dbReference type="RuleBase" id="RU366003"/>
    </source>
</evidence>
<reference evidence="11" key="1">
    <citation type="submission" date="2020-03" db="EMBL/GenBank/DDBJ databases">
        <title>A mixture of massive structural variations and highly conserved coding sequences in Ustilaginoidea virens genome.</title>
        <authorList>
            <person name="Zhang K."/>
            <person name="Zhao Z."/>
            <person name="Zhang Z."/>
            <person name="Li Y."/>
            <person name="Hsiang T."/>
            <person name="Sun W."/>
        </authorList>
    </citation>
    <scope>NUCLEOTIDE SEQUENCE</scope>
    <source>
        <strain evidence="11">UV-8b</strain>
    </source>
</reference>
<evidence type="ECO:0000256" key="5">
    <source>
        <dbReference type="ARBA" id="ARBA00022801"/>
    </source>
</evidence>
<keyword evidence="5 8" id="KW-0378">Hydrolase</keyword>
<dbReference type="SUPFAM" id="SSF89550">
    <property type="entry name" value="PHP domain-like"/>
    <property type="match status" value="1"/>
</dbReference>
<dbReference type="FunFam" id="3.20.20.140:FF:000059">
    <property type="entry name" value="Histidinol-phosphatase"/>
    <property type="match status" value="1"/>
</dbReference>
<dbReference type="UniPathway" id="UPA00031">
    <property type="reaction ID" value="UER00013"/>
</dbReference>
<evidence type="ECO:0000256" key="6">
    <source>
        <dbReference type="ARBA" id="ARBA00023102"/>
    </source>
</evidence>
<accession>A0A8E5HJZ6</accession>
<dbReference type="Proteomes" id="UP000027002">
    <property type="component" value="Chromosome 1"/>
</dbReference>
<comment type="catalytic activity">
    <reaction evidence="7 8">
        <text>L-histidinol phosphate + H2O = L-histidinol + phosphate</text>
        <dbReference type="Rhea" id="RHEA:14465"/>
        <dbReference type="ChEBI" id="CHEBI:15377"/>
        <dbReference type="ChEBI" id="CHEBI:43474"/>
        <dbReference type="ChEBI" id="CHEBI:57699"/>
        <dbReference type="ChEBI" id="CHEBI:57980"/>
        <dbReference type="EC" id="3.1.3.15"/>
    </reaction>
</comment>
<dbReference type="Gene3D" id="3.20.20.140">
    <property type="entry name" value="Metal-dependent hydrolases"/>
    <property type="match status" value="1"/>
</dbReference>
<evidence type="ECO:0000256" key="1">
    <source>
        <dbReference type="ARBA" id="ARBA00004970"/>
    </source>
</evidence>
<dbReference type="EC" id="3.1.3.15" evidence="3 8"/>
<dbReference type="CDD" id="cd12110">
    <property type="entry name" value="PHP_HisPPase_Hisj_like"/>
    <property type="match status" value="1"/>
</dbReference>
<feature type="region of interest" description="Disordered" evidence="9">
    <location>
        <begin position="316"/>
        <end position="339"/>
    </location>
</feature>
<dbReference type="GO" id="GO:0005737">
    <property type="term" value="C:cytoplasm"/>
    <property type="evidence" value="ECO:0007669"/>
    <property type="project" value="TreeGrafter"/>
</dbReference>
<sequence length="339" mass="38676">MAFTMHSHSGQFCPGHAADQLQDIIQRAIALGFNTIGLSEHMPRYEERDLYPEELPDAQASLQALPPRHEAYLAEAQRLQTEFRREISVLIGFEAEFIRPSYAPLVRNLALAPCIDYFIGSVHHVHSIPIDYDGPCFRAAVAAAGGTEERLYEDYYDLQHEMLLALRPRVVGHFDLVRLKSERPDRDVRGWSGVWARITRNLRLVREQGGWLECNTAALRKGLSEPYPCRVIAEEWVKMNGAFTMSDDSHGVAQVGTHYMPALSYLESLGVENLWTLERQPHHGLQKPVLLDKAVSIDEFRRHLKIIDGDKNCARYHDSRAQPGKNQPEEERCKNIQDK</sequence>
<comment type="similarity">
    <text evidence="2 8">Belongs to the PHP hydrolase family. HisK subfamily.</text>
</comment>
<gene>
    <name evidence="11" type="ORF">UV8b_01035</name>
</gene>
<proteinExistence type="inferred from homology"/>
<evidence type="ECO:0000259" key="10">
    <source>
        <dbReference type="Pfam" id="PF02811"/>
    </source>
</evidence>
<evidence type="ECO:0000256" key="3">
    <source>
        <dbReference type="ARBA" id="ARBA00013085"/>
    </source>
</evidence>
<dbReference type="PANTHER" id="PTHR21039">
    <property type="entry name" value="HISTIDINOL PHOSPHATASE-RELATED"/>
    <property type="match status" value="1"/>
</dbReference>
<dbReference type="KEGG" id="uvi:66061813"/>
<evidence type="ECO:0000313" key="11">
    <source>
        <dbReference type="EMBL" id="QUC16794.1"/>
    </source>
</evidence>
<dbReference type="Pfam" id="PF02811">
    <property type="entry name" value="PHP"/>
    <property type="match status" value="1"/>
</dbReference>
<dbReference type="InterPro" id="IPR010140">
    <property type="entry name" value="Histidinol_P_phosphatase_HisJ"/>
</dbReference>
<keyword evidence="6 8" id="KW-0368">Histidine biosynthesis</keyword>
<dbReference type="RefSeq" id="XP_042994467.1">
    <property type="nucleotide sequence ID" value="XM_043138533.1"/>
</dbReference>
<keyword evidence="4 8" id="KW-0028">Amino-acid biosynthesis</keyword>
<dbReference type="InterPro" id="IPR016195">
    <property type="entry name" value="Pol/histidinol_Pase-like"/>
</dbReference>
<evidence type="ECO:0000256" key="2">
    <source>
        <dbReference type="ARBA" id="ARBA00009152"/>
    </source>
</evidence>
<protein>
    <recommendedName>
        <fullName evidence="3 8">Histidinol-phosphatase</fullName>
        <shortName evidence="8">HolPase</shortName>
        <ecNumber evidence="3 8">3.1.3.15</ecNumber>
    </recommendedName>
</protein>
<dbReference type="GO" id="GO:0004401">
    <property type="term" value="F:histidinol-phosphatase activity"/>
    <property type="evidence" value="ECO:0007669"/>
    <property type="project" value="UniProtKB-UniRule"/>
</dbReference>
<name>A0A8E5HJZ6_USTVR</name>
<comment type="pathway">
    <text evidence="1 8">Amino-acid biosynthesis; L-histidine biosynthesis; L-histidine from 5-phospho-alpha-D-ribose 1-diphosphate: step 8/9.</text>
</comment>
<evidence type="ECO:0000256" key="7">
    <source>
        <dbReference type="ARBA" id="ARBA00049158"/>
    </source>
</evidence>
<dbReference type="GO" id="GO:0000105">
    <property type="term" value="P:L-histidine biosynthetic process"/>
    <property type="evidence" value="ECO:0007669"/>
    <property type="project" value="UniProtKB-UniRule"/>
</dbReference>
<dbReference type="NCBIfam" id="TIGR01856">
    <property type="entry name" value="hisJ_fam"/>
    <property type="match status" value="1"/>
</dbReference>
<evidence type="ECO:0000256" key="4">
    <source>
        <dbReference type="ARBA" id="ARBA00022605"/>
    </source>
</evidence>
<dbReference type="AlphaFoldDB" id="A0A8E5HJZ6"/>
<evidence type="ECO:0000313" key="12">
    <source>
        <dbReference type="Proteomes" id="UP000027002"/>
    </source>
</evidence>
<keyword evidence="12" id="KW-1185">Reference proteome</keyword>
<organism evidence="11 12">
    <name type="scientific">Ustilaginoidea virens</name>
    <name type="common">Rice false smut fungus</name>
    <name type="synonym">Villosiclava virens</name>
    <dbReference type="NCBI Taxonomy" id="1159556"/>
    <lineage>
        <taxon>Eukaryota</taxon>
        <taxon>Fungi</taxon>
        <taxon>Dikarya</taxon>
        <taxon>Ascomycota</taxon>
        <taxon>Pezizomycotina</taxon>
        <taxon>Sordariomycetes</taxon>
        <taxon>Hypocreomycetidae</taxon>
        <taxon>Hypocreales</taxon>
        <taxon>Clavicipitaceae</taxon>
        <taxon>Ustilaginoidea</taxon>
    </lineage>
</organism>
<dbReference type="EMBL" id="CP072753">
    <property type="protein sequence ID" value="QUC16794.1"/>
    <property type="molecule type" value="Genomic_DNA"/>
</dbReference>
<evidence type="ECO:0000256" key="9">
    <source>
        <dbReference type="SAM" id="MobiDB-lite"/>
    </source>
</evidence>